<dbReference type="AlphaFoldDB" id="W6Z3S4"/>
<reference evidence="1 2" key="1">
    <citation type="journal article" date="2013" name="PLoS Genet.">
        <title>Comparative genome structure, secondary metabolite, and effector coding capacity across Cochliobolus pathogens.</title>
        <authorList>
            <person name="Condon B.J."/>
            <person name="Leng Y."/>
            <person name="Wu D."/>
            <person name="Bushley K.E."/>
            <person name="Ohm R.A."/>
            <person name="Otillar R."/>
            <person name="Martin J."/>
            <person name="Schackwitz W."/>
            <person name="Grimwood J."/>
            <person name="MohdZainudin N."/>
            <person name="Xue C."/>
            <person name="Wang R."/>
            <person name="Manning V.A."/>
            <person name="Dhillon B."/>
            <person name="Tu Z.J."/>
            <person name="Steffenson B.J."/>
            <person name="Salamov A."/>
            <person name="Sun H."/>
            <person name="Lowry S."/>
            <person name="LaButti K."/>
            <person name="Han J."/>
            <person name="Copeland A."/>
            <person name="Lindquist E."/>
            <person name="Barry K."/>
            <person name="Schmutz J."/>
            <person name="Baker S.E."/>
            <person name="Ciuffetti L.M."/>
            <person name="Grigoriev I.V."/>
            <person name="Zhong S."/>
            <person name="Turgeon B.G."/>
        </authorList>
    </citation>
    <scope>NUCLEOTIDE SEQUENCE [LARGE SCALE GENOMIC DNA]</scope>
    <source>
        <strain evidence="1 2">ATCC 44560</strain>
    </source>
</reference>
<dbReference type="GeneID" id="19129136"/>
<dbReference type="Proteomes" id="UP000054032">
    <property type="component" value="Unassembled WGS sequence"/>
</dbReference>
<feature type="non-terminal residue" evidence="1">
    <location>
        <position position="1"/>
    </location>
</feature>
<dbReference type="EMBL" id="KI964001">
    <property type="protein sequence ID" value="EUC44610.1"/>
    <property type="molecule type" value="Genomic_DNA"/>
</dbReference>
<evidence type="ECO:0000313" key="2">
    <source>
        <dbReference type="Proteomes" id="UP000054032"/>
    </source>
</evidence>
<dbReference type="HOGENOM" id="CLU_1964729_0_0_1"/>
<gene>
    <name evidence="1" type="ORF">COCMIDRAFT_97818</name>
</gene>
<name>W6Z3S4_COCMI</name>
<proteinExistence type="predicted"/>
<dbReference type="KEGG" id="bor:COCMIDRAFT_97818"/>
<sequence>TVASILPFSPYIGDQTCSSTSSSLLMLIVHCRPFRSRTTASAWGEAQTKILAQACSSGNLLLMCSLTSSHVELISSMVSKWLGRSVSIVSKRKGVSHLLAFMASWKSSCRSVPYNIGALALLVAFTRS</sequence>
<protein>
    <submittedName>
        <fullName evidence="1">Uncharacterized protein</fullName>
    </submittedName>
</protein>
<dbReference type="RefSeq" id="XP_007688905.1">
    <property type="nucleotide sequence ID" value="XM_007690715.1"/>
</dbReference>
<keyword evidence="2" id="KW-1185">Reference proteome</keyword>
<accession>W6Z3S4</accession>
<organism evidence="1 2">
    <name type="scientific">Bipolaris oryzae ATCC 44560</name>
    <dbReference type="NCBI Taxonomy" id="930090"/>
    <lineage>
        <taxon>Eukaryota</taxon>
        <taxon>Fungi</taxon>
        <taxon>Dikarya</taxon>
        <taxon>Ascomycota</taxon>
        <taxon>Pezizomycotina</taxon>
        <taxon>Dothideomycetes</taxon>
        <taxon>Pleosporomycetidae</taxon>
        <taxon>Pleosporales</taxon>
        <taxon>Pleosporineae</taxon>
        <taxon>Pleosporaceae</taxon>
        <taxon>Bipolaris</taxon>
    </lineage>
</organism>
<evidence type="ECO:0000313" key="1">
    <source>
        <dbReference type="EMBL" id="EUC44610.1"/>
    </source>
</evidence>